<accession>A0A1Q9DL16</accession>
<keyword evidence="3" id="KW-1185">Reference proteome</keyword>
<name>A0A1Q9DL16_SYMMI</name>
<protein>
    <submittedName>
        <fullName evidence="2">Uncharacterized protein</fullName>
    </submittedName>
</protein>
<evidence type="ECO:0000313" key="3">
    <source>
        <dbReference type="Proteomes" id="UP000186817"/>
    </source>
</evidence>
<dbReference type="EMBL" id="LSRX01000488">
    <property type="protein sequence ID" value="OLP95839.1"/>
    <property type="molecule type" value="Genomic_DNA"/>
</dbReference>
<reference evidence="2 3" key="1">
    <citation type="submission" date="2016-02" db="EMBL/GenBank/DDBJ databases">
        <title>Genome analysis of coral dinoflagellate symbionts highlights evolutionary adaptations to a symbiotic lifestyle.</title>
        <authorList>
            <person name="Aranda M."/>
            <person name="Li Y."/>
            <person name="Liew Y.J."/>
            <person name="Baumgarten S."/>
            <person name="Simakov O."/>
            <person name="Wilson M."/>
            <person name="Piel J."/>
            <person name="Ashoor H."/>
            <person name="Bougouffa S."/>
            <person name="Bajic V.B."/>
            <person name="Ryu T."/>
            <person name="Ravasi T."/>
            <person name="Bayer T."/>
            <person name="Micklem G."/>
            <person name="Kim H."/>
            <person name="Bhak J."/>
            <person name="Lajeunesse T.C."/>
            <person name="Voolstra C.R."/>
        </authorList>
    </citation>
    <scope>NUCLEOTIDE SEQUENCE [LARGE SCALE GENOMIC DNA]</scope>
    <source>
        <strain evidence="2 3">CCMP2467</strain>
    </source>
</reference>
<dbReference type="Gene3D" id="3.30.40.220">
    <property type="match status" value="2"/>
</dbReference>
<dbReference type="Proteomes" id="UP000186817">
    <property type="component" value="Unassembled WGS sequence"/>
</dbReference>
<comment type="caution">
    <text evidence="2">The sequence shown here is derived from an EMBL/GenBank/DDBJ whole genome shotgun (WGS) entry which is preliminary data.</text>
</comment>
<sequence>MQMEHVLEMLLQQEGRCYYSGVPLEILFPNSNWRMSLERLDNSRTYCQQNCVLVAAEFNSSDHTGKPGVKKKYVQGSSQWSAEKVVSIRESSSSVVHLEMLNQDVTVAHQKGYQKCSSPFQYYRTLRGKSKMMAASARMRSRIRGQPCELNYTDILQMLLEQHGRCFYSGVPLQYHYPHADWMMSLERLDNNVGYVEGNCVLIAAEFNTADHSRDNEDYDEDEHEEDEGQDKGLTASHAPDVKYRKLETFNLQEGNGQGLGFR</sequence>
<feature type="region of interest" description="Disordered" evidence="1">
    <location>
        <begin position="212"/>
        <end position="240"/>
    </location>
</feature>
<dbReference type="OrthoDB" id="447489at2759"/>
<evidence type="ECO:0000256" key="1">
    <source>
        <dbReference type="SAM" id="MobiDB-lite"/>
    </source>
</evidence>
<dbReference type="AlphaFoldDB" id="A0A1Q9DL16"/>
<organism evidence="2 3">
    <name type="scientific">Symbiodinium microadriaticum</name>
    <name type="common">Dinoflagellate</name>
    <name type="synonym">Zooxanthella microadriatica</name>
    <dbReference type="NCBI Taxonomy" id="2951"/>
    <lineage>
        <taxon>Eukaryota</taxon>
        <taxon>Sar</taxon>
        <taxon>Alveolata</taxon>
        <taxon>Dinophyceae</taxon>
        <taxon>Suessiales</taxon>
        <taxon>Symbiodiniaceae</taxon>
        <taxon>Symbiodinium</taxon>
    </lineage>
</organism>
<dbReference type="OMA" id="DARIKQP"/>
<evidence type="ECO:0000313" key="2">
    <source>
        <dbReference type="EMBL" id="OLP95839.1"/>
    </source>
</evidence>
<gene>
    <name evidence="2" type="ORF">AK812_SmicGene21987</name>
</gene>
<proteinExistence type="predicted"/>
<feature type="compositionally biased region" description="Acidic residues" evidence="1">
    <location>
        <begin position="217"/>
        <end position="229"/>
    </location>
</feature>